<dbReference type="InterPro" id="IPR016181">
    <property type="entry name" value="Acyl_CoA_acyltransferase"/>
</dbReference>
<organism evidence="1 2">
    <name type="scientific">Candidatus Wildermuthbacteria bacterium RIFCSPHIGHO2_02_FULL_47_12</name>
    <dbReference type="NCBI Taxonomy" id="1802451"/>
    <lineage>
        <taxon>Bacteria</taxon>
        <taxon>Candidatus Wildermuthiibacteriota</taxon>
    </lineage>
</organism>
<dbReference type="AlphaFoldDB" id="A0A1G2R2V6"/>
<accession>A0A1G2R2V6</accession>
<sequence length="264" mass="30878">MENTVEKFSWERHGNDIAHLPFSYFTCAPYLEFCAWTTIANGERLLLWNEEDTGLTSIFLPQNPLNWTLFPIARATLEDIARIDALQRPHTAPILEGTEFYYDARSFLEPNAKNRREIQKLLAEKHPTLYYSYPPQKILAFYEFWKGQRERLPGIEEDEHFFRFCLERLERYSVQQVYAEIGGELAGFTWGVKHYSGNWVGLHLKGHRGYRGLSHLLHMERTKLFGIEDVVCLGTEAKDPKLRAHKFALHPSRTVDYYSCTVIT</sequence>
<dbReference type="Gene3D" id="3.40.630.30">
    <property type="match status" value="1"/>
</dbReference>
<evidence type="ECO:0000313" key="1">
    <source>
        <dbReference type="EMBL" id="OHA67214.1"/>
    </source>
</evidence>
<proteinExistence type="predicted"/>
<dbReference type="EMBL" id="MHTW01000016">
    <property type="protein sequence ID" value="OHA67214.1"/>
    <property type="molecule type" value="Genomic_DNA"/>
</dbReference>
<name>A0A1G2R2V6_9BACT</name>
<evidence type="ECO:0000313" key="2">
    <source>
        <dbReference type="Proteomes" id="UP000176901"/>
    </source>
</evidence>
<reference evidence="1 2" key="1">
    <citation type="journal article" date="2016" name="Nat. Commun.">
        <title>Thousands of microbial genomes shed light on interconnected biogeochemical processes in an aquifer system.</title>
        <authorList>
            <person name="Anantharaman K."/>
            <person name="Brown C.T."/>
            <person name="Hug L.A."/>
            <person name="Sharon I."/>
            <person name="Castelle C.J."/>
            <person name="Probst A.J."/>
            <person name="Thomas B.C."/>
            <person name="Singh A."/>
            <person name="Wilkins M.J."/>
            <person name="Karaoz U."/>
            <person name="Brodie E.L."/>
            <person name="Williams K.H."/>
            <person name="Hubbard S.S."/>
            <person name="Banfield J.F."/>
        </authorList>
    </citation>
    <scope>NUCLEOTIDE SEQUENCE [LARGE SCALE GENOMIC DNA]</scope>
</reference>
<dbReference type="Proteomes" id="UP000176901">
    <property type="component" value="Unassembled WGS sequence"/>
</dbReference>
<protein>
    <recommendedName>
        <fullName evidence="3">Phosphatidylglycerol lysyltransferase C-terminal domain-containing protein</fullName>
    </recommendedName>
</protein>
<evidence type="ECO:0008006" key="3">
    <source>
        <dbReference type="Google" id="ProtNLM"/>
    </source>
</evidence>
<dbReference type="SUPFAM" id="SSF55729">
    <property type="entry name" value="Acyl-CoA N-acyltransferases (Nat)"/>
    <property type="match status" value="1"/>
</dbReference>
<gene>
    <name evidence="1" type="ORF">A3C82_00915</name>
</gene>
<comment type="caution">
    <text evidence="1">The sequence shown here is derived from an EMBL/GenBank/DDBJ whole genome shotgun (WGS) entry which is preliminary data.</text>
</comment>